<evidence type="ECO:0000313" key="1">
    <source>
        <dbReference type="EMBL" id="MFC1573109.1"/>
    </source>
</evidence>
<dbReference type="EMBL" id="JBHPKH010000076">
    <property type="protein sequence ID" value="MFC1573109.1"/>
    <property type="molecule type" value="Genomic_DNA"/>
</dbReference>
<reference evidence="1 2" key="1">
    <citation type="submission" date="2024-09" db="EMBL/GenBank/DDBJ databases">
        <authorList>
            <person name="D'Angelo T."/>
        </authorList>
    </citation>
    <scope>NUCLEOTIDE SEQUENCE [LARGE SCALE GENOMIC DNA]</scope>
    <source>
        <strain evidence="1">SAG AM-320-E07</strain>
    </source>
</reference>
<keyword evidence="2" id="KW-1185">Reference proteome</keyword>
<proteinExistence type="predicted"/>
<comment type="caution">
    <text evidence="1">The sequence shown here is derived from an EMBL/GenBank/DDBJ whole genome shotgun (WGS) entry which is preliminary data.</text>
</comment>
<name>A0ABV6YLR1_UNCEI</name>
<organism evidence="1 2">
    <name type="scientific">Eiseniibacteriota bacterium</name>
    <dbReference type="NCBI Taxonomy" id="2212470"/>
    <lineage>
        <taxon>Bacteria</taxon>
        <taxon>Candidatus Eiseniibacteriota</taxon>
    </lineage>
</organism>
<sequence length="175" mass="20248">MGCREPFAVDFDHLHERMTRPALAEDLKIVHMENAYDLLDCIALSGDRVANYLGEGPYNTEDRPLIEFRAPRNMSRVVTEFRNLQRIMQYRNFPQGVLASWGASPEEGGQRVRTLQRYYEATGMVLQAHQYHLLSQVALEVDLLKRALEINPDDRDAPFLGKRLSRMVDGKRVDW</sequence>
<gene>
    <name evidence="1" type="ORF">ACFL6M_05865</name>
</gene>
<dbReference type="Proteomes" id="UP001593833">
    <property type="component" value="Unassembled WGS sequence"/>
</dbReference>
<evidence type="ECO:0000313" key="2">
    <source>
        <dbReference type="Proteomes" id="UP001593833"/>
    </source>
</evidence>
<protein>
    <submittedName>
        <fullName evidence="1">Uncharacterized protein</fullName>
    </submittedName>
</protein>
<accession>A0ABV6YLR1</accession>